<sequence length="303" mass="34871">MISNDKVTDIFFDIDEFCNVFEPAFAQRLLEDGKKHRNRPFRMSMSEIITIMVIFQLSGHRTFKHFYLFYLQKHMKAEFPNTVSYNRFTELMQANMLPLVLFMKTRCLGECTGISFIDSTPVRVCKNKRISSNKVFEGIATTGKSTMGWFHGFKLHIIVNDKGEILNFVITQGNVDDREPLKEGNILNKVFGSLYADKGYISKDLAAMLFDDGLHLVTGIRNNMKNVLMTMRDKILLRKRSIIETINDQLKNICHAEHSRHRSFGNFITNLVASLIAYSFQEKKPGIKFEEQPNVGGQLALFC</sequence>
<dbReference type="NCBIfam" id="NF033520">
    <property type="entry name" value="transpos_IS982"/>
    <property type="match status" value="1"/>
</dbReference>
<comment type="caution">
    <text evidence="2">The sequence shown here is derived from an EMBL/GenBank/DDBJ whole genome shotgun (WGS) entry which is preliminary data.</text>
</comment>
<gene>
    <name evidence="2" type="ORF">LCGC14_1913470</name>
</gene>
<dbReference type="EMBL" id="LAZR01020253">
    <property type="protein sequence ID" value="KKL89558.1"/>
    <property type="molecule type" value="Genomic_DNA"/>
</dbReference>
<dbReference type="Pfam" id="PF13612">
    <property type="entry name" value="DDE_Tnp_1_3"/>
    <property type="match status" value="1"/>
</dbReference>
<evidence type="ECO:0000313" key="2">
    <source>
        <dbReference type="EMBL" id="KKL89558.1"/>
    </source>
</evidence>
<evidence type="ECO:0000259" key="1">
    <source>
        <dbReference type="Pfam" id="PF13612"/>
    </source>
</evidence>
<organism evidence="2">
    <name type="scientific">marine sediment metagenome</name>
    <dbReference type="NCBI Taxonomy" id="412755"/>
    <lineage>
        <taxon>unclassified sequences</taxon>
        <taxon>metagenomes</taxon>
        <taxon>ecological metagenomes</taxon>
    </lineage>
</organism>
<accession>A0A0F9FTI9</accession>
<dbReference type="InterPro" id="IPR025668">
    <property type="entry name" value="Tnp_DDE_dom"/>
</dbReference>
<dbReference type="AlphaFoldDB" id="A0A0F9FTI9"/>
<reference evidence="2" key="1">
    <citation type="journal article" date="2015" name="Nature">
        <title>Complex archaea that bridge the gap between prokaryotes and eukaryotes.</title>
        <authorList>
            <person name="Spang A."/>
            <person name="Saw J.H."/>
            <person name="Jorgensen S.L."/>
            <person name="Zaremba-Niedzwiedzka K."/>
            <person name="Martijn J."/>
            <person name="Lind A.E."/>
            <person name="van Eijk R."/>
            <person name="Schleper C."/>
            <person name="Guy L."/>
            <person name="Ettema T.J."/>
        </authorList>
    </citation>
    <scope>NUCLEOTIDE SEQUENCE</scope>
</reference>
<protein>
    <recommendedName>
        <fullName evidence="1">Transposase DDE domain-containing protein</fullName>
    </recommendedName>
</protein>
<feature type="domain" description="Transposase DDE" evidence="1">
    <location>
        <begin position="109"/>
        <end position="263"/>
    </location>
</feature>
<name>A0A0F9FTI9_9ZZZZ</name>
<proteinExistence type="predicted"/>